<sequence length="209" mass="22926">MQTPSEGYGHFFKNHVGDVELNALVMLQDIISSPIPHNTLAKDRKENLEDPGAVASAELRAAWFAGFMMIARSFGLGIFRLPGKDNDSFNRGLGQLANFICGEQSGQGDHPAAQMILKQVYNNLETIETFTSRHTCLKDTEASSLTLQAVAEIVKATTSNTDLIDQLKDVHPLESPEVQIQLMFRGLAEVIRNTSGNADLADKLSDFSF</sequence>
<reference evidence="1 2" key="1">
    <citation type="submission" date="2020-08" db="EMBL/GenBank/DDBJ databases">
        <title>Functional genomics of gut bacteria from endangered species of beetles.</title>
        <authorList>
            <person name="Carlos-Shanley C."/>
        </authorList>
    </citation>
    <scope>NUCLEOTIDE SEQUENCE [LARGE SCALE GENOMIC DNA]</scope>
    <source>
        <strain evidence="1 2">S00179</strain>
    </source>
</reference>
<accession>A0A7W7P537</accession>
<proteinExistence type="predicted"/>
<comment type="caution">
    <text evidence="1">The sequence shown here is derived from an EMBL/GenBank/DDBJ whole genome shotgun (WGS) entry which is preliminary data.</text>
</comment>
<dbReference type="EMBL" id="JACHLI010000032">
    <property type="protein sequence ID" value="MBB4866887.1"/>
    <property type="molecule type" value="Genomic_DNA"/>
</dbReference>
<evidence type="ECO:0000313" key="2">
    <source>
        <dbReference type="Proteomes" id="UP000566995"/>
    </source>
</evidence>
<protein>
    <submittedName>
        <fullName evidence="1">Uncharacterized protein</fullName>
    </submittedName>
</protein>
<dbReference type="AlphaFoldDB" id="A0A7W7P537"/>
<gene>
    <name evidence="1" type="ORF">HNP46_005794</name>
</gene>
<organism evidence="1 2">
    <name type="scientific">Pseudomonas nitroreducens</name>
    <dbReference type="NCBI Taxonomy" id="46680"/>
    <lineage>
        <taxon>Bacteria</taxon>
        <taxon>Pseudomonadati</taxon>
        <taxon>Pseudomonadota</taxon>
        <taxon>Gammaproteobacteria</taxon>
        <taxon>Pseudomonadales</taxon>
        <taxon>Pseudomonadaceae</taxon>
        <taxon>Pseudomonas</taxon>
    </lineage>
</organism>
<name>A0A7W7P537_PSENT</name>
<dbReference type="RefSeq" id="WP_184595835.1">
    <property type="nucleotide sequence ID" value="NZ_JACHLI010000032.1"/>
</dbReference>
<dbReference type="Proteomes" id="UP000566995">
    <property type="component" value="Unassembled WGS sequence"/>
</dbReference>
<evidence type="ECO:0000313" key="1">
    <source>
        <dbReference type="EMBL" id="MBB4866887.1"/>
    </source>
</evidence>